<dbReference type="InterPro" id="IPR011757">
    <property type="entry name" value="Lytic_transglycosylase_MltB"/>
</dbReference>
<dbReference type="EMBL" id="APLQ01000010">
    <property type="protein sequence ID" value="ENO16816.1"/>
    <property type="molecule type" value="Genomic_DNA"/>
</dbReference>
<dbReference type="Pfam" id="PF13406">
    <property type="entry name" value="SLT_2"/>
    <property type="match status" value="1"/>
</dbReference>
<dbReference type="PANTHER" id="PTHR30163">
    <property type="entry name" value="MEMBRANE-BOUND LYTIC MUREIN TRANSGLYCOSYLASE B"/>
    <property type="match status" value="1"/>
</dbReference>
<protein>
    <submittedName>
        <fullName evidence="3">Lytic murein transglycosylase B</fullName>
    </submittedName>
</protein>
<dbReference type="PANTHER" id="PTHR30163:SF9">
    <property type="entry name" value="MEMBRANE-BOUND LYTIC MUREIN TRANSGLYCOSYLASE B"/>
    <property type="match status" value="1"/>
</dbReference>
<dbReference type="AlphaFoldDB" id="N6WZ42"/>
<dbReference type="InterPro" id="IPR043426">
    <property type="entry name" value="MltB-like"/>
</dbReference>
<dbReference type="STRING" id="626887.J057_03890"/>
<proteinExistence type="predicted"/>
<dbReference type="CDD" id="cd13399">
    <property type="entry name" value="Slt35-like"/>
    <property type="match status" value="1"/>
</dbReference>
<dbReference type="RefSeq" id="WP_004583326.1">
    <property type="nucleotide sequence ID" value="NZ_AP028878.1"/>
</dbReference>
<dbReference type="InterPro" id="IPR031304">
    <property type="entry name" value="SLT_2"/>
</dbReference>
<dbReference type="Proteomes" id="UP000013165">
    <property type="component" value="Unassembled WGS sequence"/>
</dbReference>
<keyword evidence="4" id="KW-1185">Reference proteome</keyword>
<dbReference type="NCBIfam" id="TIGR02282">
    <property type="entry name" value="MltB"/>
    <property type="match status" value="1"/>
</dbReference>
<evidence type="ECO:0000256" key="1">
    <source>
        <dbReference type="PIRSR" id="PIRSR611757-1"/>
    </source>
</evidence>
<dbReference type="OrthoDB" id="9772911at2"/>
<dbReference type="InterPro" id="IPR023346">
    <property type="entry name" value="Lysozyme-like_dom_sf"/>
</dbReference>
<dbReference type="Gene3D" id="1.10.8.350">
    <property type="entry name" value="Bacterial muramidase"/>
    <property type="match status" value="1"/>
</dbReference>
<feature type="domain" description="Transglycosylase SLT" evidence="2">
    <location>
        <begin position="39"/>
        <end position="324"/>
    </location>
</feature>
<accession>N6WZ42</accession>
<evidence type="ECO:0000259" key="2">
    <source>
        <dbReference type="Pfam" id="PF13406"/>
    </source>
</evidence>
<dbReference type="GO" id="GO:0009253">
    <property type="term" value="P:peptidoglycan catabolic process"/>
    <property type="evidence" value="ECO:0007669"/>
    <property type="project" value="TreeGrafter"/>
</dbReference>
<dbReference type="eggNOG" id="COG2951">
    <property type="taxonomic scope" value="Bacteria"/>
</dbReference>
<evidence type="ECO:0000313" key="4">
    <source>
        <dbReference type="Proteomes" id="UP000013165"/>
    </source>
</evidence>
<sequence length="338" mass="37911">MSLRLTAFRCLLFLPVIVVLTVHTASVRANYVETAEGKAFINDLVSSHAFDRETLEQWLATATQQPSILEAISRPAEKRLTWYEYRNIFIKPSRINSGRAFLREYADTFARAEQAFGVSRYIVAAIIGVETQYGQYAGRYRVIDALSTLAFDYPPRSRFFRKQLSEYFLMVREQDLDPTVLMGSYAGAMGYGQFIPSSYRHYAVDFDDDGHADIIENPVDAIGSVANYFARHGWQSGAPIAEQIDSAGLDPGLYTEGLKPTLTLGDYRNAGIEPKADLDDTSPARLIKLEAERGHQDWLTYPNFYVITRYNHSHLYAMAVLELSRALAEEGAAVGGQS</sequence>
<dbReference type="PATRIC" id="fig|626887.3.peg.765"/>
<dbReference type="Gene3D" id="1.10.530.10">
    <property type="match status" value="1"/>
</dbReference>
<dbReference type="FunFam" id="1.10.8.350:FF:000001">
    <property type="entry name" value="Lytic murein transglycosylase B"/>
    <property type="match status" value="1"/>
</dbReference>
<reference evidence="3 4" key="1">
    <citation type="journal article" date="2013" name="Genome Announc.">
        <title>Genome Sequence of the Polycyclic Aromatic Hydrocarbon-Degrading Bacterium Strain Marinobacter nanhaiticus D15-8WT.</title>
        <authorList>
            <person name="Cui Z."/>
            <person name="Gao W."/>
            <person name="Li Q."/>
            <person name="Xu G."/>
            <person name="Zheng L."/>
        </authorList>
    </citation>
    <scope>NUCLEOTIDE SEQUENCE [LARGE SCALE GENOMIC DNA]</scope>
    <source>
        <strain evidence="3 4">D15-8W</strain>
    </source>
</reference>
<dbReference type="HOGENOM" id="CLU_035402_1_1_6"/>
<comment type="caution">
    <text evidence="3">The sequence shown here is derived from an EMBL/GenBank/DDBJ whole genome shotgun (WGS) entry which is preliminary data.</text>
</comment>
<name>N6WZ42_9GAMM</name>
<organism evidence="3 4">
    <name type="scientific">Marinobacter nanhaiticus D15-8W</name>
    <dbReference type="NCBI Taxonomy" id="626887"/>
    <lineage>
        <taxon>Bacteria</taxon>
        <taxon>Pseudomonadati</taxon>
        <taxon>Pseudomonadota</taxon>
        <taxon>Gammaproteobacteria</taxon>
        <taxon>Pseudomonadales</taxon>
        <taxon>Marinobacteraceae</taxon>
        <taxon>Marinobacter</taxon>
    </lineage>
</organism>
<gene>
    <name evidence="3" type="primary">mltB</name>
    <name evidence="3" type="ORF">J057_03890</name>
</gene>
<dbReference type="GO" id="GO:0008933">
    <property type="term" value="F:peptidoglycan lytic transglycosylase activity"/>
    <property type="evidence" value="ECO:0007669"/>
    <property type="project" value="TreeGrafter"/>
</dbReference>
<dbReference type="SUPFAM" id="SSF53955">
    <property type="entry name" value="Lysozyme-like"/>
    <property type="match status" value="1"/>
</dbReference>
<feature type="active site" evidence="1">
    <location>
        <position position="130"/>
    </location>
</feature>
<evidence type="ECO:0000313" key="3">
    <source>
        <dbReference type="EMBL" id="ENO16816.1"/>
    </source>
</evidence>